<protein>
    <submittedName>
        <fullName evidence="2">Uncharacterized protein</fullName>
    </submittedName>
</protein>
<evidence type="ECO:0000313" key="2">
    <source>
        <dbReference type="EMBL" id="BES92211.1"/>
    </source>
</evidence>
<feature type="compositionally biased region" description="Low complexity" evidence="1">
    <location>
        <begin position="50"/>
        <end position="63"/>
    </location>
</feature>
<feature type="compositionally biased region" description="Basic and acidic residues" evidence="1">
    <location>
        <begin position="7"/>
        <end position="49"/>
    </location>
</feature>
<dbReference type="PANTHER" id="PTHR34239">
    <property type="entry name" value="APPLE DOMAIN-CONTAINING PROTEIN"/>
    <property type="match status" value="1"/>
</dbReference>
<gene>
    <name evidence="2" type="ORF">NTJ_05019</name>
</gene>
<organism evidence="2 3">
    <name type="scientific">Nesidiocoris tenuis</name>
    <dbReference type="NCBI Taxonomy" id="355587"/>
    <lineage>
        <taxon>Eukaryota</taxon>
        <taxon>Metazoa</taxon>
        <taxon>Ecdysozoa</taxon>
        <taxon>Arthropoda</taxon>
        <taxon>Hexapoda</taxon>
        <taxon>Insecta</taxon>
        <taxon>Pterygota</taxon>
        <taxon>Neoptera</taxon>
        <taxon>Paraneoptera</taxon>
        <taxon>Hemiptera</taxon>
        <taxon>Heteroptera</taxon>
        <taxon>Panheteroptera</taxon>
        <taxon>Cimicomorpha</taxon>
        <taxon>Miridae</taxon>
        <taxon>Dicyphina</taxon>
        <taxon>Nesidiocoris</taxon>
    </lineage>
</organism>
<feature type="region of interest" description="Disordered" evidence="1">
    <location>
        <begin position="1"/>
        <end position="112"/>
    </location>
</feature>
<feature type="compositionally biased region" description="Polar residues" evidence="1">
    <location>
        <begin position="366"/>
        <end position="378"/>
    </location>
</feature>
<reference evidence="2 3" key="1">
    <citation type="submission" date="2023-09" db="EMBL/GenBank/DDBJ databases">
        <title>Nesidiocoris tenuis whole genome shotgun sequence.</title>
        <authorList>
            <person name="Shibata T."/>
            <person name="Shimoda M."/>
            <person name="Kobayashi T."/>
            <person name="Uehara T."/>
        </authorList>
    </citation>
    <scope>NUCLEOTIDE SEQUENCE [LARGE SCALE GENOMIC DNA]</scope>
    <source>
        <strain evidence="2 3">Japan</strain>
    </source>
</reference>
<keyword evidence="3" id="KW-1185">Reference proteome</keyword>
<sequence length="378" mass="41851">MVCCDRLPGRDDISGREKRLVRKSEQTRRTDPSIEARPDSRHRSADRNRSPAPVRSSRSSSHPNIEQVSRCSHRSDSLADRGLPKGLDPEPTNQIVGNNGGPEIGQKSSSPISVDVPEDILALLGEVPEPDPLSPFSLHPALVPRWRHVLSHGTSTTEFKELLDKYDLPNNLDLLSPPVLNPELKSVITLSTLNIDKILINRQTILGKSLSALGKGINALLSDKACTGLPSDVRQPLLSSLFDSGKMLTSLFHKISCSRKAGISMHLNESVRDLTKDSPVSTSLFPDLTELIKTAKNIETAGKELKDTRPQPPKNRRQTTALSNRPTLAANRQHLNFPRPGRLSRETGRPKGQTSKPRVPVRSGRVQRTSYQPRRQRR</sequence>
<name>A0ABN7AIX2_9HEMI</name>
<evidence type="ECO:0000313" key="3">
    <source>
        <dbReference type="Proteomes" id="UP001307889"/>
    </source>
</evidence>
<feature type="region of interest" description="Disordered" evidence="1">
    <location>
        <begin position="300"/>
        <end position="378"/>
    </location>
</feature>
<dbReference type="EMBL" id="AP028911">
    <property type="protein sequence ID" value="BES92211.1"/>
    <property type="molecule type" value="Genomic_DNA"/>
</dbReference>
<feature type="compositionally biased region" description="Basic and acidic residues" evidence="1">
    <location>
        <begin position="73"/>
        <end position="83"/>
    </location>
</feature>
<proteinExistence type="predicted"/>
<accession>A0ABN7AIX2</accession>
<dbReference type="Proteomes" id="UP001307889">
    <property type="component" value="Chromosome 3"/>
</dbReference>
<dbReference type="PANTHER" id="PTHR34239:SF2">
    <property type="entry name" value="TRANSPOSABLE ELEMENT P TRANSPOSASE_THAP9 CONSERVED DOMAIN-CONTAINING PROTEIN"/>
    <property type="match status" value="1"/>
</dbReference>
<evidence type="ECO:0000256" key="1">
    <source>
        <dbReference type="SAM" id="MobiDB-lite"/>
    </source>
</evidence>